<keyword evidence="3" id="KW-1185">Reference proteome</keyword>
<reference evidence="2" key="1">
    <citation type="submission" date="2023-10" db="EMBL/GenBank/DDBJ databases">
        <authorList>
            <person name="Domelevo Entfellner J.-B."/>
        </authorList>
    </citation>
    <scope>NUCLEOTIDE SEQUENCE</scope>
</reference>
<evidence type="ECO:0000256" key="1">
    <source>
        <dbReference type="SAM" id="Coils"/>
    </source>
</evidence>
<proteinExistence type="predicted"/>
<accession>A0AA86VG89</accession>
<evidence type="ECO:0000313" key="3">
    <source>
        <dbReference type="Proteomes" id="UP001189624"/>
    </source>
</evidence>
<keyword evidence="1" id="KW-0175">Coiled coil</keyword>
<feature type="coiled-coil region" evidence="1">
    <location>
        <begin position="57"/>
        <end position="88"/>
    </location>
</feature>
<dbReference type="EMBL" id="OY731400">
    <property type="protein sequence ID" value="CAJ1936096.1"/>
    <property type="molecule type" value="Genomic_DNA"/>
</dbReference>
<evidence type="ECO:0000313" key="2">
    <source>
        <dbReference type="EMBL" id="CAJ1936096.1"/>
    </source>
</evidence>
<dbReference type="Gramene" id="rna-AYBTSS11_LOCUS7290">
    <property type="protein sequence ID" value="CAJ1936096.1"/>
    <property type="gene ID" value="gene-AYBTSS11_LOCUS7290"/>
</dbReference>
<protein>
    <submittedName>
        <fullName evidence="2">Uncharacterized protein</fullName>
    </submittedName>
</protein>
<gene>
    <name evidence="2" type="ORF">AYBTSS11_LOCUS7290</name>
</gene>
<name>A0AA86VG89_9FABA</name>
<dbReference type="Proteomes" id="UP001189624">
    <property type="component" value="Chromosome 3"/>
</dbReference>
<sequence>MITHPLRGCRLTIPVRRQIPIVQTSFQETNGFKFVKGRKQYKIASCERQVGDTSSSLQETLETNSLLNIKLEETKKKIRAELEQKLIEVIPAKEVESRLKEKGAIIHIDDLPEDKDPERLKTPLDDHK</sequence>
<dbReference type="AlphaFoldDB" id="A0AA86VG89"/>
<organism evidence="2 3">
    <name type="scientific">Sphenostylis stenocarpa</name>
    <dbReference type="NCBI Taxonomy" id="92480"/>
    <lineage>
        <taxon>Eukaryota</taxon>
        <taxon>Viridiplantae</taxon>
        <taxon>Streptophyta</taxon>
        <taxon>Embryophyta</taxon>
        <taxon>Tracheophyta</taxon>
        <taxon>Spermatophyta</taxon>
        <taxon>Magnoliopsida</taxon>
        <taxon>eudicotyledons</taxon>
        <taxon>Gunneridae</taxon>
        <taxon>Pentapetalae</taxon>
        <taxon>rosids</taxon>
        <taxon>fabids</taxon>
        <taxon>Fabales</taxon>
        <taxon>Fabaceae</taxon>
        <taxon>Papilionoideae</taxon>
        <taxon>50 kb inversion clade</taxon>
        <taxon>NPAAA clade</taxon>
        <taxon>indigoferoid/millettioid clade</taxon>
        <taxon>Phaseoleae</taxon>
        <taxon>Sphenostylis</taxon>
    </lineage>
</organism>